<feature type="non-terminal residue" evidence="1">
    <location>
        <position position="1"/>
    </location>
</feature>
<evidence type="ECO:0000313" key="1">
    <source>
        <dbReference type="EMBL" id="KAJ9574021.1"/>
    </source>
</evidence>
<proteinExistence type="predicted"/>
<accession>A0AAD7Z591</accession>
<feature type="non-terminal residue" evidence="1">
    <location>
        <position position="105"/>
    </location>
</feature>
<keyword evidence="2" id="KW-1185">Reference proteome</keyword>
<protein>
    <submittedName>
        <fullName evidence="1">Uncharacterized protein</fullName>
    </submittedName>
</protein>
<sequence>IIHFITLLKKITDPYEFKSNFLELQMNPDSRRPLFIEIDKRWRRTRLPPIAKHFRYKLIFEDYNRFVKKCLVMEIPSESTLSIYNTSYAKTFKPTIMANEIQTAN</sequence>
<reference evidence="1" key="2">
    <citation type="submission" date="2023-05" db="EMBL/GenBank/DDBJ databases">
        <authorList>
            <person name="Fouks B."/>
        </authorList>
    </citation>
    <scope>NUCLEOTIDE SEQUENCE</scope>
    <source>
        <strain evidence="1">Stay&amp;Tobe</strain>
        <tissue evidence="1">Testes</tissue>
    </source>
</reference>
<gene>
    <name evidence="1" type="ORF">L9F63_008618</name>
</gene>
<dbReference type="Proteomes" id="UP001233999">
    <property type="component" value="Unassembled WGS sequence"/>
</dbReference>
<dbReference type="AlphaFoldDB" id="A0AAD7Z591"/>
<name>A0AAD7Z591_DIPPU</name>
<reference evidence="1" key="1">
    <citation type="journal article" date="2023" name="IScience">
        <title>Live-bearing cockroach genome reveals convergent evolutionary mechanisms linked to viviparity in insects and beyond.</title>
        <authorList>
            <person name="Fouks B."/>
            <person name="Harrison M.C."/>
            <person name="Mikhailova A.A."/>
            <person name="Marchal E."/>
            <person name="English S."/>
            <person name="Carruthers M."/>
            <person name="Jennings E.C."/>
            <person name="Chiamaka E.L."/>
            <person name="Frigard R.A."/>
            <person name="Pippel M."/>
            <person name="Attardo G.M."/>
            <person name="Benoit J.B."/>
            <person name="Bornberg-Bauer E."/>
            <person name="Tobe S.S."/>
        </authorList>
    </citation>
    <scope>NUCLEOTIDE SEQUENCE</scope>
    <source>
        <strain evidence="1">Stay&amp;Tobe</strain>
    </source>
</reference>
<dbReference type="EMBL" id="JASPKZ010010660">
    <property type="protein sequence ID" value="KAJ9574021.1"/>
    <property type="molecule type" value="Genomic_DNA"/>
</dbReference>
<comment type="caution">
    <text evidence="1">The sequence shown here is derived from an EMBL/GenBank/DDBJ whole genome shotgun (WGS) entry which is preliminary data.</text>
</comment>
<evidence type="ECO:0000313" key="2">
    <source>
        <dbReference type="Proteomes" id="UP001233999"/>
    </source>
</evidence>
<organism evidence="1 2">
    <name type="scientific">Diploptera punctata</name>
    <name type="common">Pacific beetle cockroach</name>
    <dbReference type="NCBI Taxonomy" id="6984"/>
    <lineage>
        <taxon>Eukaryota</taxon>
        <taxon>Metazoa</taxon>
        <taxon>Ecdysozoa</taxon>
        <taxon>Arthropoda</taxon>
        <taxon>Hexapoda</taxon>
        <taxon>Insecta</taxon>
        <taxon>Pterygota</taxon>
        <taxon>Neoptera</taxon>
        <taxon>Polyneoptera</taxon>
        <taxon>Dictyoptera</taxon>
        <taxon>Blattodea</taxon>
        <taxon>Blaberoidea</taxon>
        <taxon>Blaberidae</taxon>
        <taxon>Diplopterinae</taxon>
        <taxon>Diploptera</taxon>
    </lineage>
</organism>